<dbReference type="RefSeq" id="XP_016641632.1">
    <property type="nucleotide sequence ID" value="XM_016788688.1"/>
</dbReference>
<evidence type="ECO:0000256" key="1">
    <source>
        <dbReference type="SAM" id="MobiDB-lite"/>
    </source>
</evidence>
<accession>A0A084G3C1</accession>
<dbReference type="GeneID" id="27725710"/>
<name>A0A084G3C1_PSEDA</name>
<dbReference type="HOGENOM" id="CLU_529976_0_0_1"/>
<proteinExistence type="predicted"/>
<dbReference type="KEGG" id="sapo:SAPIO_CDS6638"/>
<dbReference type="AlphaFoldDB" id="A0A084G3C1"/>
<dbReference type="OrthoDB" id="4819569at2759"/>
<dbReference type="OMA" id="KCKETGC"/>
<reference evidence="2 3" key="1">
    <citation type="journal article" date="2014" name="Genome Announc.">
        <title>Draft genome sequence of the pathogenic fungus Scedosporium apiospermum.</title>
        <authorList>
            <person name="Vandeputte P."/>
            <person name="Ghamrawi S."/>
            <person name="Rechenmann M."/>
            <person name="Iltis A."/>
            <person name="Giraud S."/>
            <person name="Fleury M."/>
            <person name="Thornton C."/>
            <person name="Delhaes L."/>
            <person name="Meyer W."/>
            <person name="Papon N."/>
            <person name="Bouchara J.P."/>
        </authorList>
    </citation>
    <scope>NUCLEOTIDE SEQUENCE [LARGE SCALE GENOMIC DNA]</scope>
    <source>
        <strain evidence="2 3">IHEM 14462</strain>
    </source>
</reference>
<comment type="caution">
    <text evidence="2">The sequence shown here is derived from an EMBL/GenBank/DDBJ whole genome shotgun (WGS) entry which is preliminary data.</text>
</comment>
<evidence type="ECO:0000313" key="3">
    <source>
        <dbReference type="Proteomes" id="UP000028545"/>
    </source>
</evidence>
<protein>
    <submittedName>
        <fullName evidence="2">Uncharacterized protein</fullName>
    </submittedName>
</protein>
<dbReference type="Proteomes" id="UP000028545">
    <property type="component" value="Unassembled WGS sequence"/>
</dbReference>
<feature type="region of interest" description="Disordered" evidence="1">
    <location>
        <begin position="1"/>
        <end position="30"/>
    </location>
</feature>
<evidence type="ECO:0000313" key="2">
    <source>
        <dbReference type="EMBL" id="KEZ41833.1"/>
    </source>
</evidence>
<gene>
    <name evidence="2" type="ORF">SAPIO_CDS6638</name>
</gene>
<sequence>MAWFGRRAAPKEYSMPSKKKQGRTPQPSRCSWTNNGWTCKYPRALVLIHETRVQCQFCRFHQCKKNGEGAPCGVPTVGGFPFCQNHTRCTASTSGTRCSNYVKDMSANKFKFCAQLHNCNKEDCNKERVIYNEVDLKYCAEHRCIVANCKQERGLNATYCRKHTCDGANCTAFAEGIGEPGSWTRYCDRHRVCMSDGCSRLCHIREDGIASKRCGLHYCRVAGCDNERRGDQNCEQHSCIELGCLKARHEAESLYCKSHECKASGCFFKRRKGDWCPEHMCVKPNCDQGAEANGYCKRHQLCTVVGCERYRAVIGDKILEKCDDHSAVICTFEGCKQKASPTKLFCTTHLCTIRECTNSVCSPSSAFCMAHKCAMPHCTAAKWSILPHAPITAAYAAMTVAPSPYCVQHACHYPSCIERAEPETQRCRDHSKCQRDGCTRLAERASNSLYCAEHRVRPGREEPHLMFPRGARLSGRHWA</sequence>
<dbReference type="VEuPathDB" id="FungiDB:SAPIO_CDS6638"/>
<keyword evidence="3" id="KW-1185">Reference proteome</keyword>
<organism evidence="2 3">
    <name type="scientific">Pseudallescheria apiosperma</name>
    <name type="common">Scedosporium apiospermum</name>
    <dbReference type="NCBI Taxonomy" id="563466"/>
    <lineage>
        <taxon>Eukaryota</taxon>
        <taxon>Fungi</taxon>
        <taxon>Dikarya</taxon>
        <taxon>Ascomycota</taxon>
        <taxon>Pezizomycotina</taxon>
        <taxon>Sordariomycetes</taxon>
        <taxon>Hypocreomycetidae</taxon>
        <taxon>Microascales</taxon>
        <taxon>Microascaceae</taxon>
        <taxon>Scedosporium</taxon>
    </lineage>
</organism>
<dbReference type="EMBL" id="JOWA01000106">
    <property type="protein sequence ID" value="KEZ41833.1"/>
    <property type="molecule type" value="Genomic_DNA"/>
</dbReference>